<evidence type="ECO:0000313" key="1">
    <source>
        <dbReference type="EMBL" id="KNG92009.1"/>
    </source>
</evidence>
<keyword evidence="2" id="KW-1185">Reference proteome</keyword>
<reference evidence="1 2" key="1">
    <citation type="journal article" date="2015" name="Int. J. Syst. Evol. Microbiol.">
        <title>Aestuariivita atlantica sp. nov., isolated from deep sea sediment of the Atlantic Ocean.</title>
        <authorList>
            <person name="Li G."/>
            <person name="Lai Q."/>
            <person name="Du Y."/>
            <person name="Liu X."/>
            <person name="Sun F."/>
            <person name="Shao Z."/>
        </authorList>
    </citation>
    <scope>NUCLEOTIDE SEQUENCE [LARGE SCALE GENOMIC DNA]</scope>
    <source>
        <strain evidence="1 2">22II-S11-z3</strain>
    </source>
</reference>
<dbReference type="Pfam" id="PF16867">
    <property type="entry name" value="DMSP_lyase"/>
    <property type="match status" value="1"/>
</dbReference>
<dbReference type="RefSeq" id="WP_050532617.1">
    <property type="nucleotide sequence ID" value="NZ_AQQZ01000019.1"/>
</dbReference>
<gene>
    <name evidence="1" type="ORF">ATO11_19685</name>
</gene>
<evidence type="ECO:0000313" key="2">
    <source>
        <dbReference type="Proteomes" id="UP000036938"/>
    </source>
</evidence>
<dbReference type="Gene3D" id="2.60.120.10">
    <property type="entry name" value="Jelly Rolls"/>
    <property type="match status" value="1"/>
</dbReference>
<protein>
    <recommendedName>
        <fullName evidence="3">Dimethlysulfonioproprionate lyase</fullName>
    </recommendedName>
</protein>
<dbReference type="Proteomes" id="UP000036938">
    <property type="component" value="Unassembled WGS sequence"/>
</dbReference>
<dbReference type="GO" id="GO:0047869">
    <property type="term" value="F:dimethylpropiothetin dethiomethylase activity"/>
    <property type="evidence" value="ECO:0007669"/>
    <property type="project" value="InterPro"/>
</dbReference>
<dbReference type="EMBL" id="AQQZ01000019">
    <property type="protein sequence ID" value="KNG92009.1"/>
    <property type="molecule type" value="Genomic_DNA"/>
</dbReference>
<dbReference type="SUPFAM" id="SSF51182">
    <property type="entry name" value="RmlC-like cupins"/>
    <property type="match status" value="1"/>
</dbReference>
<sequence length="228" mass="25623">MTDKQRRIQALIGSIVTYLQAHRAATRGVDLTLDKLAAMDLKGERLIDLPPQGTRHEEVLKNAIAGIVAPELQEIAGCLKAAKDDLIWREDNAQFYPPGAELGEGYTKCNLHTLLIGPDACGHHHPDFNLGIFMLGPRTLYRDHNHDAPELYLNLSEKSGWRFGTRDWQDYPAGSLIWNAAGDPHATRVYDQPFISVFVWLENVNSPCNVIHFDDWAEIEQDLANQSN</sequence>
<comment type="caution">
    <text evidence="1">The sequence shown here is derived from an EMBL/GenBank/DDBJ whole genome shotgun (WGS) entry which is preliminary data.</text>
</comment>
<name>A0A0L1JJS4_9RHOB</name>
<dbReference type="InterPro" id="IPR011051">
    <property type="entry name" value="RmlC_Cupin_sf"/>
</dbReference>
<dbReference type="STRING" id="1317121.ATO11_19685"/>
<dbReference type="OrthoDB" id="9083851at2"/>
<dbReference type="AlphaFoldDB" id="A0A0L1JJS4"/>
<evidence type="ECO:0008006" key="3">
    <source>
        <dbReference type="Google" id="ProtNLM"/>
    </source>
</evidence>
<organism evidence="1 2">
    <name type="scientific">Pseudaestuariivita atlantica</name>
    <dbReference type="NCBI Taxonomy" id="1317121"/>
    <lineage>
        <taxon>Bacteria</taxon>
        <taxon>Pseudomonadati</taxon>
        <taxon>Pseudomonadota</taxon>
        <taxon>Alphaproteobacteria</taxon>
        <taxon>Rhodobacterales</taxon>
        <taxon>Paracoccaceae</taxon>
        <taxon>Pseudaestuariivita</taxon>
    </lineage>
</organism>
<dbReference type="PATRIC" id="fig|1317121.7.peg.1049"/>
<accession>A0A0L1JJS4</accession>
<dbReference type="InterPro" id="IPR031723">
    <property type="entry name" value="DMSP_lyase"/>
</dbReference>
<dbReference type="InterPro" id="IPR014710">
    <property type="entry name" value="RmlC-like_jellyroll"/>
</dbReference>
<proteinExistence type="predicted"/>